<comment type="caution">
    <text evidence="1">The sequence shown here is derived from an EMBL/GenBank/DDBJ whole genome shotgun (WGS) entry which is preliminary data.</text>
</comment>
<accession>A0A0F9DWR7</accession>
<organism evidence="1">
    <name type="scientific">marine sediment metagenome</name>
    <dbReference type="NCBI Taxonomy" id="412755"/>
    <lineage>
        <taxon>unclassified sequences</taxon>
        <taxon>metagenomes</taxon>
        <taxon>ecological metagenomes</taxon>
    </lineage>
</organism>
<dbReference type="AlphaFoldDB" id="A0A0F9DWR7"/>
<reference evidence="1" key="1">
    <citation type="journal article" date="2015" name="Nature">
        <title>Complex archaea that bridge the gap between prokaryotes and eukaryotes.</title>
        <authorList>
            <person name="Spang A."/>
            <person name="Saw J.H."/>
            <person name="Jorgensen S.L."/>
            <person name="Zaremba-Niedzwiedzka K."/>
            <person name="Martijn J."/>
            <person name="Lind A.E."/>
            <person name="van Eijk R."/>
            <person name="Schleper C."/>
            <person name="Guy L."/>
            <person name="Ettema T.J."/>
        </authorList>
    </citation>
    <scope>NUCLEOTIDE SEQUENCE</scope>
</reference>
<gene>
    <name evidence="1" type="ORF">LCGC14_2146680</name>
</gene>
<protein>
    <submittedName>
        <fullName evidence="1">Uncharacterized protein</fullName>
    </submittedName>
</protein>
<name>A0A0F9DWR7_9ZZZZ</name>
<evidence type="ECO:0000313" key="1">
    <source>
        <dbReference type="EMBL" id="KKL66273.1"/>
    </source>
</evidence>
<sequence length="88" mass="9745">MTASKDFNDFPFYGRRISVGTLPGSYGPVVVTSGEHVGCCGIYDSDTSCDNPRVTLAIVYLEGEGNCLFFPHKDLRRIGYFDPDCARR</sequence>
<dbReference type="EMBL" id="LAZR01027261">
    <property type="protein sequence ID" value="KKL66273.1"/>
    <property type="molecule type" value="Genomic_DNA"/>
</dbReference>
<proteinExistence type="predicted"/>